<dbReference type="PATRIC" id="fig|1618549.4.peg.920"/>
<dbReference type="Gene3D" id="3.55.40.20">
    <property type="entry name" value="Iron/manganese superoxide dismutase, C-terminal domain"/>
    <property type="match status" value="1"/>
</dbReference>
<protein>
    <submittedName>
        <fullName evidence="2">Manganese/iron superoxide dismutase</fullName>
    </submittedName>
</protein>
<dbReference type="PANTHER" id="PTHR43595">
    <property type="entry name" value="37S RIBOSOMAL PROTEIN S26, MITOCHONDRIAL"/>
    <property type="match status" value="1"/>
</dbReference>
<proteinExistence type="predicted"/>
<dbReference type="GO" id="GO:0046872">
    <property type="term" value="F:metal ion binding"/>
    <property type="evidence" value="ECO:0007669"/>
    <property type="project" value="InterPro"/>
</dbReference>
<reference evidence="2 3" key="1">
    <citation type="journal article" date="2015" name="Nature">
        <title>rRNA introns, odd ribosomes, and small enigmatic genomes across a large radiation of phyla.</title>
        <authorList>
            <person name="Brown C.T."/>
            <person name="Hug L.A."/>
            <person name="Thomas B.C."/>
            <person name="Sharon I."/>
            <person name="Castelle C.J."/>
            <person name="Singh A."/>
            <person name="Wilkins M.J."/>
            <person name="Williams K.H."/>
            <person name="Banfield J.F."/>
        </authorList>
    </citation>
    <scope>NUCLEOTIDE SEQUENCE [LARGE SCALE GENOMIC DNA]</scope>
</reference>
<feature type="non-terminal residue" evidence="2">
    <location>
        <position position="1"/>
    </location>
</feature>
<dbReference type="GO" id="GO:0004784">
    <property type="term" value="F:superoxide dismutase activity"/>
    <property type="evidence" value="ECO:0007669"/>
    <property type="project" value="InterPro"/>
</dbReference>
<feature type="domain" description="Manganese/iron superoxide dismutase C-terminal" evidence="1">
    <location>
        <begin position="5"/>
        <end position="64"/>
    </location>
</feature>
<organism evidence="2 3">
    <name type="scientific">Candidatus Woesebacteria bacterium GW2011_GWA1_39_12</name>
    <dbReference type="NCBI Taxonomy" id="1618549"/>
    <lineage>
        <taxon>Bacteria</taxon>
        <taxon>Candidatus Woeseibacteriota</taxon>
    </lineage>
</organism>
<dbReference type="PANTHER" id="PTHR43595:SF2">
    <property type="entry name" value="SMALL RIBOSOMAL SUBUNIT PROTEIN MS42"/>
    <property type="match status" value="1"/>
</dbReference>
<dbReference type="InterPro" id="IPR036314">
    <property type="entry name" value="SOD_C_sf"/>
</dbReference>
<dbReference type="Proteomes" id="UP000034325">
    <property type="component" value="Unassembled WGS sequence"/>
</dbReference>
<dbReference type="Pfam" id="PF02777">
    <property type="entry name" value="Sod_Fe_C"/>
    <property type="match status" value="1"/>
</dbReference>
<gene>
    <name evidence="2" type="ORF">UT23_C0011G0001</name>
</gene>
<dbReference type="InterPro" id="IPR019832">
    <property type="entry name" value="Mn/Fe_SOD_C"/>
</dbReference>
<evidence type="ECO:0000313" key="2">
    <source>
        <dbReference type="EMBL" id="KKQ97530.1"/>
    </source>
</evidence>
<dbReference type="EMBL" id="LBWA01000011">
    <property type="protein sequence ID" value="KKQ97530.1"/>
    <property type="molecule type" value="Genomic_DNA"/>
</dbReference>
<dbReference type="SUPFAM" id="SSF54719">
    <property type="entry name" value="Fe,Mn superoxide dismutase (SOD), C-terminal domain"/>
    <property type="match status" value="1"/>
</dbReference>
<evidence type="ECO:0000259" key="1">
    <source>
        <dbReference type="Pfam" id="PF02777"/>
    </source>
</evidence>
<dbReference type="PROSITE" id="PS00088">
    <property type="entry name" value="SOD_MN"/>
    <property type="match status" value="1"/>
</dbReference>
<sequence>LTLENGNLTIEDTQNQDSPISKGRVPILGLDVWEHAYYLKYQNKRADYISAWWNVVNWAEVEKNLSKALK</sequence>
<dbReference type="GO" id="GO:0005737">
    <property type="term" value="C:cytoplasm"/>
    <property type="evidence" value="ECO:0007669"/>
    <property type="project" value="TreeGrafter"/>
</dbReference>
<dbReference type="InterPro" id="IPR019833">
    <property type="entry name" value="Mn/Fe_SOD_BS"/>
</dbReference>
<evidence type="ECO:0000313" key="3">
    <source>
        <dbReference type="Proteomes" id="UP000034325"/>
    </source>
</evidence>
<comment type="caution">
    <text evidence="2">The sequence shown here is derived from an EMBL/GenBank/DDBJ whole genome shotgun (WGS) entry which is preliminary data.</text>
</comment>
<name>A0A0G0MB02_9BACT</name>
<dbReference type="AlphaFoldDB" id="A0A0G0MB02"/>
<accession>A0A0G0MB02</accession>